<protein>
    <recommendedName>
        <fullName evidence="1">YegS/DAGK C-terminal domain-containing protein</fullName>
    </recommendedName>
</protein>
<evidence type="ECO:0000259" key="1">
    <source>
        <dbReference type="Pfam" id="PF19279"/>
    </source>
</evidence>
<feature type="domain" description="YegS/DAGK C-terminal" evidence="1">
    <location>
        <begin position="40"/>
        <end position="181"/>
    </location>
</feature>
<accession>U4QGF8</accession>
<evidence type="ECO:0000313" key="2">
    <source>
        <dbReference type="EMBL" id="CDI42191.1"/>
    </source>
</evidence>
<dbReference type="EMBL" id="CBUH010000085">
    <property type="protein sequence ID" value="CDI42191.1"/>
    <property type="molecule type" value="Genomic_DNA"/>
</dbReference>
<evidence type="ECO:0000313" key="3">
    <source>
        <dbReference type="Proteomes" id="UP000017243"/>
    </source>
</evidence>
<reference evidence="2 3" key="1">
    <citation type="submission" date="2013-09" db="EMBL/GenBank/DDBJ databases">
        <title>Draft Genome Sequence of five Lactobacillus helveticus strains CIRM-BIA 101T, 103, 104, 951 and 953 isolated from milk product.</title>
        <authorList>
            <person name="Valence F."/>
            <person name="Chuat V."/>
            <person name="Ma L."/>
            <person name="Creno S."/>
            <person name="Falentin H."/>
            <person name="Lortal S."/>
            <person name="Bizet C."/>
            <person name="Clermont D."/>
            <person name="Loux V."/>
            <person name="Bouchier C."/>
            <person name="Cousin S."/>
        </authorList>
    </citation>
    <scope>NUCLEOTIDE SEQUENCE [LARGE SCALE GENOMIC DNA]</scope>
    <source>
        <strain evidence="2 3">CIRM-BIA 953</strain>
    </source>
</reference>
<proteinExistence type="predicted"/>
<sequence>MQLVSNLLQDPEPERVDCGFFTSNIDKMPQGYFVNNFGIGFDAFVVHQSNNEKLKKKLNHINFGNLIYGLNIIKTLAKQDTFTVTIKTANETVRYGNAYFVTTTNHPYFGGEIAILPKANIYSHQLDTVIVEKPSLFKFIHLFGKLLKDGSHVNAPQFHCIEAKEIQVTTQKPEFAQIDGED</sequence>
<organism evidence="2 3">
    <name type="scientific">Lactobacillus helveticus CIRM-BIA 953</name>
    <dbReference type="NCBI Taxonomy" id="1226335"/>
    <lineage>
        <taxon>Bacteria</taxon>
        <taxon>Bacillati</taxon>
        <taxon>Bacillota</taxon>
        <taxon>Bacilli</taxon>
        <taxon>Lactobacillales</taxon>
        <taxon>Lactobacillaceae</taxon>
        <taxon>Lactobacillus</taxon>
    </lineage>
</organism>
<gene>
    <name evidence="2" type="ORF">LHCIRMBIA953_00924</name>
</gene>
<dbReference type="Gene3D" id="2.60.200.40">
    <property type="match status" value="1"/>
</dbReference>
<dbReference type="Proteomes" id="UP000017243">
    <property type="component" value="Unassembled WGS sequence"/>
</dbReference>
<name>U4QGF8_LACHE</name>
<dbReference type="AlphaFoldDB" id="U4QGF8"/>
<dbReference type="InterPro" id="IPR045540">
    <property type="entry name" value="YegS/DAGK_C"/>
</dbReference>
<dbReference type="SUPFAM" id="SSF111331">
    <property type="entry name" value="NAD kinase/diacylglycerol kinase-like"/>
    <property type="match status" value="1"/>
</dbReference>
<comment type="caution">
    <text evidence="2">The sequence shown here is derived from an EMBL/GenBank/DDBJ whole genome shotgun (WGS) entry which is preliminary data.</text>
</comment>
<dbReference type="Pfam" id="PF19279">
    <property type="entry name" value="YegS_C"/>
    <property type="match status" value="1"/>
</dbReference>
<dbReference type="InterPro" id="IPR016064">
    <property type="entry name" value="NAD/diacylglycerol_kinase_sf"/>
</dbReference>